<reference evidence="3" key="1">
    <citation type="submission" date="2023-10" db="EMBL/GenBank/DDBJ databases">
        <title>Genome analysis and identification of Salinococcus sp. Bachu38 nov., a PGPR from the rhizosphere of Tamarix.</title>
        <authorList>
            <person name="Liang Z."/>
            <person name="Zhang X."/>
            <person name="Jia J."/>
            <person name="Chen X."/>
            <person name="Wang Y."/>
            <person name="Wang Q."/>
            <person name="Wang R."/>
        </authorList>
    </citation>
    <scope>NUCLEOTIDE SEQUENCE [LARGE SCALE GENOMIC DNA]</scope>
    <source>
        <strain evidence="3">Bachu38</strain>
    </source>
</reference>
<dbReference type="PIRSF" id="PIRSF005962">
    <property type="entry name" value="Pept_M20D_amidohydro"/>
    <property type="match status" value="1"/>
</dbReference>
<dbReference type="RefSeq" id="WP_342387835.1">
    <property type="nucleotide sequence ID" value="NZ_CP138333.2"/>
</dbReference>
<dbReference type="PANTHER" id="PTHR11014:SF169">
    <property type="entry name" value="CLAN MH, FAMILY M20, PEPTIDASE T-LIKE METALLOPEPTIDASE"/>
    <property type="match status" value="1"/>
</dbReference>
<dbReference type="InterPro" id="IPR017439">
    <property type="entry name" value="Amidohydrolase"/>
</dbReference>
<dbReference type="SUPFAM" id="SSF55031">
    <property type="entry name" value="Bacterial exopeptidase dimerisation domain"/>
    <property type="match status" value="1"/>
</dbReference>
<dbReference type="InterPro" id="IPR036264">
    <property type="entry name" value="Bact_exopeptidase_dim_dom"/>
</dbReference>
<proteinExistence type="predicted"/>
<keyword evidence="3" id="KW-1185">Reference proteome</keyword>
<dbReference type="Pfam" id="PF01546">
    <property type="entry name" value="Peptidase_M20"/>
    <property type="match status" value="1"/>
</dbReference>
<evidence type="ECO:0000259" key="1">
    <source>
        <dbReference type="Pfam" id="PF07687"/>
    </source>
</evidence>
<organism evidence="2 3">
    <name type="scientific">Salinicoccus bachuensis</name>
    <dbReference type="NCBI Taxonomy" id="3136731"/>
    <lineage>
        <taxon>Bacteria</taxon>
        <taxon>Bacillati</taxon>
        <taxon>Bacillota</taxon>
        <taxon>Bacilli</taxon>
        <taxon>Bacillales</taxon>
        <taxon>Staphylococcaceae</taxon>
        <taxon>Salinicoccus</taxon>
    </lineage>
</organism>
<dbReference type="Gene3D" id="3.30.70.360">
    <property type="match status" value="1"/>
</dbReference>
<name>A0ABZ3CIS9_9STAP</name>
<dbReference type="EMBL" id="CP138333">
    <property type="protein sequence ID" value="WZX29272.1"/>
    <property type="molecule type" value="Genomic_DNA"/>
</dbReference>
<dbReference type="PANTHER" id="PTHR11014">
    <property type="entry name" value="PEPTIDASE M20 FAMILY MEMBER"/>
    <property type="match status" value="1"/>
</dbReference>
<dbReference type="Pfam" id="PF07687">
    <property type="entry name" value="M20_dimer"/>
    <property type="match status" value="1"/>
</dbReference>
<dbReference type="SUPFAM" id="SSF53187">
    <property type="entry name" value="Zn-dependent exopeptidases"/>
    <property type="match status" value="1"/>
</dbReference>
<sequence length="369" mass="40823">MDIKNFELARNLRHELHAHPELSNEEAWTKQHLMDFITAHTSLEIVDHGSWFYAAYRSGTDGVNIAFRADIDALPMAETLDIPWASKVPDKAHKCGHDGHAATLAAFALEVDQMGSANSIFFLFQPAEETGDGAKQCLPLLRDENIDRIYGCHNMSGMPYQSINIKDGNLQCASTGMVIRMTGKPAHASTPEDGINPAHSIAHLISEIPRLTEGSRGLLLATIINVDVGERDFGMAAYAGELSLTIRALHEKELEQLKADIITIAHDEAMNRGLKVSFEYSDAFPETVNDPAMADEVRRAAMEADLEVNELHEAIRGSEDFGHYAKEVPAAYFYIGNGMDHPPIHTSEYDFIDENIKTGCTMFKRLADV</sequence>
<dbReference type="Gene3D" id="3.40.630.10">
    <property type="entry name" value="Zn peptidases"/>
    <property type="match status" value="1"/>
</dbReference>
<feature type="domain" description="Peptidase M20 dimerisation" evidence="1">
    <location>
        <begin position="174"/>
        <end position="269"/>
    </location>
</feature>
<evidence type="ECO:0000313" key="3">
    <source>
        <dbReference type="Proteomes" id="UP001455384"/>
    </source>
</evidence>
<dbReference type="InterPro" id="IPR011650">
    <property type="entry name" value="Peptidase_M20_dimer"/>
</dbReference>
<gene>
    <name evidence="2" type="ORF">RQP18_11505</name>
</gene>
<protein>
    <submittedName>
        <fullName evidence="2">M20 family metallopeptidase</fullName>
    </submittedName>
</protein>
<dbReference type="InterPro" id="IPR002933">
    <property type="entry name" value="Peptidase_M20"/>
</dbReference>
<dbReference type="NCBIfam" id="TIGR01891">
    <property type="entry name" value="amidohydrolases"/>
    <property type="match status" value="1"/>
</dbReference>
<evidence type="ECO:0000313" key="2">
    <source>
        <dbReference type="EMBL" id="WZX29272.1"/>
    </source>
</evidence>
<accession>A0ABZ3CIS9</accession>
<dbReference type="Proteomes" id="UP001455384">
    <property type="component" value="Chromosome"/>
</dbReference>